<feature type="region of interest" description="Disordered" evidence="9">
    <location>
        <begin position="322"/>
        <end position="377"/>
    </location>
</feature>
<comment type="function">
    <text evidence="8">Catalytic subunit of a heterodimeric structure-specific endonuclease that resolves DNA secondary structures generated during DNA repair and recombination. Has endonuclease activity towards branched DNA substrates, introducing single-strand cuts in duplex DNA close to junctions with ss-DNA.</text>
</comment>
<dbReference type="InterPro" id="IPR027520">
    <property type="entry name" value="Slx1"/>
</dbReference>
<keyword evidence="11" id="KW-1185">Reference proteome</keyword>
<protein>
    <recommendedName>
        <fullName evidence="8">Structure-specific endonuclease subunit SLX1 homolog</fullName>
        <ecNumber evidence="8">3.1.-.-</ecNumber>
    </recommendedName>
</protein>
<keyword evidence="6 8" id="KW-0234">DNA repair</keyword>
<keyword evidence="2 8" id="KW-0255">Endonuclease</keyword>
<dbReference type="FunCoup" id="A0A6I9RAQ3">
    <property type="interactions" value="3"/>
</dbReference>
<dbReference type="KEGG" id="egu:105045952"/>
<gene>
    <name evidence="12" type="primary">LOC105045952</name>
</gene>
<evidence type="ECO:0000256" key="1">
    <source>
        <dbReference type="ARBA" id="ARBA00022722"/>
    </source>
</evidence>
<dbReference type="GO" id="GO:0008821">
    <property type="term" value="F:crossover junction DNA endonuclease activity"/>
    <property type="evidence" value="ECO:0007669"/>
    <property type="project" value="TreeGrafter"/>
</dbReference>
<dbReference type="GO" id="GO:0000724">
    <property type="term" value="P:double-strand break repair via homologous recombination"/>
    <property type="evidence" value="ECO:0007669"/>
    <property type="project" value="TreeGrafter"/>
</dbReference>
<evidence type="ECO:0000256" key="8">
    <source>
        <dbReference type="HAMAP-Rule" id="MF_03100"/>
    </source>
</evidence>
<comment type="subunit">
    <text evidence="8">Forms a heterodimer with a member of the SLX4 family.</text>
</comment>
<dbReference type="RefSeq" id="XP_010922708.1">
    <property type="nucleotide sequence ID" value="XM_010924406.3"/>
</dbReference>
<dbReference type="Pfam" id="PF01541">
    <property type="entry name" value="GIY-YIG"/>
    <property type="match status" value="1"/>
</dbReference>
<name>A0A6I9RAQ3_ELAGV</name>
<dbReference type="PROSITE" id="PS50164">
    <property type="entry name" value="GIY_YIG"/>
    <property type="match status" value="1"/>
</dbReference>
<dbReference type="GO" id="GO:0017108">
    <property type="term" value="F:5'-flap endonuclease activity"/>
    <property type="evidence" value="ECO:0007669"/>
    <property type="project" value="InterPro"/>
</dbReference>
<evidence type="ECO:0000313" key="11">
    <source>
        <dbReference type="Proteomes" id="UP000504607"/>
    </source>
</evidence>
<feature type="compositionally biased region" description="Polar residues" evidence="9">
    <location>
        <begin position="330"/>
        <end position="341"/>
    </location>
</feature>
<keyword evidence="7 8" id="KW-0539">Nucleus</keyword>
<dbReference type="GeneID" id="105045952"/>
<dbReference type="HAMAP" id="MF_03100">
    <property type="entry name" value="Endonuc_su_Slx1"/>
    <property type="match status" value="1"/>
</dbReference>
<reference evidence="12" key="1">
    <citation type="submission" date="2025-08" db="UniProtKB">
        <authorList>
            <consortium name="RefSeq"/>
        </authorList>
    </citation>
    <scope>IDENTIFICATION</scope>
</reference>
<keyword evidence="4 8" id="KW-0378">Hydrolase</keyword>
<dbReference type="Proteomes" id="UP000504607">
    <property type="component" value="Chromosome 5"/>
</dbReference>
<evidence type="ECO:0000256" key="3">
    <source>
        <dbReference type="ARBA" id="ARBA00022763"/>
    </source>
</evidence>
<dbReference type="GO" id="GO:0033557">
    <property type="term" value="C:Slx1-Slx4 complex"/>
    <property type="evidence" value="ECO:0007669"/>
    <property type="project" value="UniProtKB-UniRule"/>
</dbReference>
<dbReference type="PANTHER" id="PTHR20208">
    <property type="entry name" value="STRUCTURE-SPECIFIC ENDONUCLEASE SUBUNIT SLX1"/>
    <property type="match status" value="1"/>
</dbReference>
<feature type="compositionally biased region" description="Acidic residues" evidence="9">
    <location>
        <begin position="194"/>
        <end position="206"/>
    </location>
</feature>
<evidence type="ECO:0000256" key="4">
    <source>
        <dbReference type="ARBA" id="ARBA00022801"/>
    </source>
</evidence>
<dbReference type="InParanoid" id="A0A6I9RAQ3"/>
<feature type="region of interest" description="Disordered" evidence="9">
    <location>
        <begin position="193"/>
        <end position="213"/>
    </location>
</feature>
<evidence type="ECO:0000256" key="5">
    <source>
        <dbReference type="ARBA" id="ARBA00023172"/>
    </source>
</evidence>
<dbReference type="InterPro" id="IPR050381">
    <property type="entry name" value="SLX1_endonuclease"/>
</dbReference>
<dbReference type="AlphaFoldDB" id="A0A6I9RAQ3"/>
<dbReference type="OrthoDB" id="24645at2759"/>
<evidence type="ECO:0000256" key="2">
    <source>
        <dbReference type="ARBA" id="ARBA00022759"/>
    </source>
</evidence>
<proteinExistence type="inferred from homology"/>
<evidence type="ECO:0000313" key="12">
    <source>
        <dbReference type="RefSeq" id="XP_010922708.1"/>
    </source>
</evidence>
<feature type="domain" description="GIY-YIG" evidence="10">
    <location>
        <begin position="34"/>
        <end position="116"/>
    </location>
</feature>
<evidence type="ECO:0000259" key="10">
    <source>
        <dbReference type="PROSITE" id="PS50164"/>
    </source>
</evidence>
<dbReference type="InterPro" id="IPR000305">
    <property type="entry name" value="GIY-YIG_endonuc"/>
</dbReference>
<dbReference type="CDD" id="cd10455">
    <property type="entry name" value="GIY-YIG_SLX1"/>
    <property type="match status" value="1"/>
</dbReference>
<evidence type="ECO:0000256" key="6">
    <source>
        <dbReference type="ARBA" id="ARBA00023204"/>
    </source>
</evidence>
<dbReference type="EC" id="3.1.-.-" evidence="8"/>
<dbReference type="FunFam" id="3.40.1440.10:FF:000005">
    <property type="entry name" value="Structure-specific endonuclease subunit SLX1 homolog"/>
    <property type="match status" value="1"/>
</dbReference>
<comment type="subcellular location">
    <subcellularLocation>
        <location evidence="8">Nucleus</location>
    </subcellularLocation>
</comment>
<dbReference type="InterPro" id="IPR035901">
    <property type="entry name" value="GIY-YIG_endonuc_sf"/>
</dbReference>
<keyword evidence="3 8" id="KW-0227">DNA damage</keyword>
<keyword evidence="5 8" id="KW-0233">DNA recombination</keyword>
<evidence type="ECO:0000256" key="7">
    <source>
        <dbReference type="ARBA" id="ARBA00023242"/>
    </source>
</evidence>
<organism evidence="11 12">
    <name type="scientific">Elaeis guineensis var. tenera</name>
    <name type="common">Oil palm</name>
    <dbReference type="NCBI Taxonomy" id="51953"/>
    <lineage>
        <taxon>Eukaryota</taxon>
        <taxon>Viridiplantae</taxon>
        <taxon>Streptophyta</taxon>
        <taxon>Embryophyta</taxon>
        <taxon>Tracheophyta</taxon>
        <taxon>Spermatophyta</taxon>
        <taxon>Magnoliopsida</taxon>
        <taxon>Liliopsida</taxon>
        <taxon>Arecaceae</taxon>
        <taxon>Arecoideae</taxon>
        <taxon>Cocoseae</taxon>
        <taxon>Elaeidinae</taxon>
        <taxon>Elaeis</taxon>
    </lineage>
</organism>
<sequence>MGRWRGRSGTQLEARKIERRELEEEEVDEGKEIGFFACYLLCSLSPRHKGRTYIGFTVNPRRRIRQHNGEIRCGAWRTKRGRPWEMILCIYGFPSNVSALQFEWAWQHPKESLAVRKAASNFKSLSGIANKIKLAYTMLSLPAWEKLNLTFNFFSTKYMKHTSGCPGLPKQMKTAIRVMDELPCYVKGPILDSGNEEDADKNDTEDVNSSASSDVSINHVEGDVCNVQISSNHLFNWKEADNFRQIVELEDSQCVLQSPKLTKEYYRKASSNTSPNMLDVSVNHEVEDFCNVEEASFDNLFYWQESDSSRQSVEAMSYCLSESPHPNMECSKTSSSKTLRSCSRDPIERLQGNGLDKSRQPVTPQRSNNKASLDSPYLSPEGDVINLVTPSSNLIHSQTKRTLVYPEIIDLTDSPVIIQL</sequence>
<dbReference type="PANTHER" id="PTHR20208:SF10">
    <property type="entry name" value="STRUCTURE-SPECIFIC ENDONUCLEASE SUBUNIT SLX1"/>
    <property type="match status" value="1"/>
</dbReference>
<accession>A0A6I9RAQ3</accession>
<comment type="caution">
    <text evidence="8">Lacks conserved residue(s) required for the propagation of feature annotation.</text>
</comment>
<keyword evidence="1 8" id="KW-0540">Nuclease</keyword>
<evidence type="ECO:0000256" key="9">
    <source>
        <dbReference type="SAM" id="MobiDB-lite"/>
    </source>
</evidence>
<comment type="similarity">
    <text evidence="8">Belongs to the SLX1 family.</text>
</comment>
<comment type="cofactor">
    <cofactor evidence="8">
        <name>a divalent metal cation</name>
        <dbReference type="ChEBI" id="CHEBI:60240"/>
    </cofactor>
</comment>
<feature type="compositionally biased region" description="Polar residues" evidence="9">
    <location>
        <begin position="360"/>
        <end position="372"/>
    </location>
</feature>
<dbReference type="Gene3D" id="3.40.1440.10">
    <property type="entry name" value="GIY-YIG endonuclease"/>
    <property type="match status" value="1"/>
</dbReference>